<reference evidence="1 2" key="1">
    <citation type="journal article" date="2021" name="Nat. Commun.">
        <title>Genetic determinants of endophytism in the Arabidopsis root mycobiome.</title>
        <authorList>
            <person name="Mesny F."/>
            <person name="Miyauchi S."/>
            <person name="Thiergart T."/>
            <person name="Pickel B."/>
            <person name="Atanasova L."/>
            <person name="Karlsson M."/>
            <person name="Huettel B."/>
            <person name="Barry K.W."/>
            <person name="Haridas S."/>
            <person name="Chen C."/>
            <person name="Bauer D."/>
            <person name="Andreopoulos W."/>
            <person name="Pangilinan J."/>
            <person name="LaButti K."/>
            <person name="Riley R."/>
            <person name="Lipzen A."/>
            <person name="Clum A."/>
            <person name="Drula E."/>
            <person name="Henrissat B."/>
            <person name="Kohler A."/>
            <person name="Grigoriev I.V."/>
            <person name="Martin F.M."/>
            <person name="Hacquard S."/>
        </authorList>
    </citation>
    <scope>NUCLEOTIDE SEQUENCE [LARGE SCALE GENOMIC DNA]</scope>
    <source>
        <strain evidence="1 2">MPI-SDFR-AT-0079</strain>
    </source>
</reference>
<evidence type="ECO:0000313" key="1">
    <source>
        <dbReference type="EMBL" id="KAH6649325.1"/>
    </source>
</evidence>
<accession>A0ACB7PLW6</accession>
<organism evidence="1 2">
    <name type="scientific">Chaetomium tenue</name>
    <dbReference type="NCBI Taxonomy" id="1854479"/>
    <lineage>
        <taxon>Eukaryota</taxon>
        <taxon>Fungi</taxon>
        <taxon>Dikarya</taxon>
        <taxon>Ascomycota</taxon>
        <taxon>Pezizomycotina</taxon>
        <taxon>Sordariomycetes</taxon>
        <taxon>Sordariomycetidae</taxon>
        <taxon>Sordariales</taxon>
        <taxon>Chaetomiaceae</taxon>
        <taxon>Chaetomium</taxon>
    </lineage>
</organism>
<gene>
    <name evidence="1" type="ORF">F5144DRAFT_588072</name>
</gene>
<evidence type="ECO:0000313" key="2">
    <source>
        <dbReference type="Proteomes" id="UP000724584"/>
    </source>
</evidence>
<dbReference type="Proteomes" id="UP000724584">
    <property type="component" value="Unassembled WGS sequence"/>
</dbReference>
<sequence>MGDRKPLEMTSRGESQKLRELDTDYQPVNWKRVFLAPKYLACWIITIIAIVLTILLTVYHDQVVELSSAAWYTGYGSGSVSWPRAHSLASYLFRRKAEKLERTNLNYGALARLTRDGSFWIVLLIRFSAIPSHFSTAVFATCGVNFWAFAIATLLTLPKQIFLVYLGVLLVQDHADNSAKNIVFAVAFVATLAMAVYIWWKMRKIKRVLLEEQAARRKARVVGVGGGEEGEGREWLMEGRVVTPPPQGGRQYEVVAQEEADIGVMGAGRDGTPEQHGPYYRTEFQYHGAGGRGDVGREPVREQAWV</sequence>
<comment type="caution">
    <text evidence="1">The sequence shown here is derived from an EMBL/GenBank/DDBJ whole genome shotgun (WGS) entry which is preliminary data.</text>
</comment>
<keyword evidence="2" id="KW-1185">Reference proteome</keyword>
<dbReference type="EMBL" id="JAGIZQ010000001">
    <property type="protein sequence ID" value="KAH6649325.1"/>
    <property type="molecule type" value="Genomic_DNA"/>
</dbReference>
<name>A0ACB7PLW6_9PEZI</name>
<protein>
    <submittedName>
        <fullName evidence="1">Uncharacterized protein</fullName>
    </submittedName>
</protein>
<proteinExistence type="predicted"/>